<accession>A0A0K1PFU8</accession>
<dbReference type="Pfam" id="PF00571">
    <property type="entry name" value="CBS"/>
    <property type="match status" value="2"/>
</dbReference>
<dbReference type="EMBL" id="CP012332">
    <property type="protein sequence ID" value="AKU92390.1"/>
    <property type="molecule type" value="Genomic_DNA"/>
</dbReference>
<dbReference type="KEGG" id="vin:AKJ08_2777"/>
<comment type="similarity">
    <text evidence="2">Belongs to the UPF0053 family.</text>
</comment>
<dbReference type="PROSITE" id="PS51846">
    <property type="entry name" value="CNNM"/>
    <property type="match status" value="1"/>
</dbReference>
<evidence type="ECO:0000256" key="6">
    <source>
        <dbReference type="ARBA" id="ARBA00022989"/>
    </source>
</evidence>
<dbReference type="OrthoDB" id="9798188at2"/>
<evidence type="ECO:0000313" key="15">
    <source>
        <dbReference type="Proteomes" id="UP000055590"/>
    </source>
</evidence>
<keyword evidence="15" id="KW-1185">Reference proteome</keyword>
<keyword evidence="6 10" id="KW-1133">Transmembrane helix</keyword>
<dbReference type="InterPro" id="IPR036318">
    <property type="entry name" value="FAD-bd_PCMH-like_sf"/>
</dbReference>
<dbReference type="FunFam" id="3.10.580.10:FF:000002">
    <property type="entry name" value="Magnesium/cobalt efflux protein CorC"/>
    <property type="match status" value="1"/>
</dbReference>
<dbReference type="InterPro" id="IPR046342">
    <property type="entry name" value="CBS_dom_sf"/>
</dbReference>
<dbReference type="GO" id="GO:0005886">
    <property type="term" value="C:plasma membrane"/>
    <property type="evidence" value="ECO:0007669"/>
    <property type="project" value="UniProtKB-SubCell"/>
</dbReference>
<feature type="transmembrane region" description="Helical" evidence="11">
    <location>
        <begin position="12"/>
        <end position="38"/>
    </location>
</feature>
<name>A0A0K1PFU8_9BACT</name>
<evidence type="ECO:0000256" key="10">
    <source>
        <dbReference type="PROSITE-ProRule" id="PRU01193"/>
    </source>
</evidence>
<dbReference type="InterPro" id="IPR016169">
    <property type="entry name" value="FAD-bd_PCMH_sub2"/>
</dbReference>
<gene>
    <name evidence="14" type="ORF">AKJ08_2777</name>
</gene>
<dbReference type="PANTHER" id="PTHR22777:SF32">
    <property type="entry name" value="UPF0053 INNER MEMBRANE PROTEIN YFJD"/>
    <property type="match status" value="1"/>
</dbReference>
<dbReference type="InterPro" id="IPR005170">
    <property type="entry name" value="Transptr-assoc_dom"/>
</dbReference>
<keyword evidence="7 9" id="KW-0129">CBS domain</keyword>
<evidence type="ECO:0000256" key="1">
    <source>
        <dbReference type="ARBA" id="ARBA00004651"/>
    </source>
</evidence>
<evidence type="ECO:0000259" key="12">
    <source>
        <dbReference type="PROSITE" id="PS51371"/>
    </source>
</evidence>
<dbReference type="Pfam" id="PF03471">
    <property type="entry name" value="CorC_HlyC"/>
    <property type="match status" value="1"/>
</dbReference>
<feature type="transmembrane region" description="Helical" evidence="11">
    <location>
        <begin position="103"/>
        <end position="127"/>
    </location>
</feature>
<feature type="transmembrane region" description="Helical" evidence="11">
    <location>
        <begin position="69"/>
        <end position="91"/>
    </location>
</feature>
<dbReference type="PANTHER" id="PTHR22777">
    <property type="entry name" value="HEMOLYSIN-RELATED"/>
    <property type="match status" value="1"/>
</dbReference>
<feature type="transmembrane region" description="Helical" evidence="11">
    <location>
        <begin position="134"/>
        <end position="156"/>
    </location>
</feature>
<proteinExistence type="inferred from homology"/>
<dbReference type="SUPFAM" id="SSF56176">
    <property type="entry name" value="FAD-binding/transporter-associated domain-like"/>
    <property type="match status" value="1"/>
</dbReference>
<evidence type="ECO:0000256" key="2">
    <source>
        <dbReference type="ARBA" id="ARBA00006337"/>
    </source>
</evidence>
<evidence type="ECO:0000256" key="8">
    <source>
        <dbReference type="ARBA" id="ARBA00023136"/>
    </source>
</evidence>
<feature type="domain" description="CBS" evidence="12">
    <location>
        <begin position="283"/>
        <end position="340"/>
    </location>
</feature>
<dbReference type="InterPro" id="IPR044751">
    <property type="entry name" value="Ion_transp-like_CBS"/>
</dbReference>
<evidence type="ECO:0000256" key="7">
    <source>
        <dbReference type="ARBA" id="ARBA00023122"/>
    </source>
</evidence>
<keyword evidence="3" id="KW-1003">Cell membrane</keyword>
<dbReference type="Proteomes" id="UP000055590">
    <property type="component" value="Chromosome"/>
</dbReference>
<dbReference type="SMART" id="SM01091">
    <property type="entry name" value="CorC_HlyC"/>
    <property type="match status" value="1"/>
</dbReference>
<reference evidence="14 15" key="1">
    <citation type="submission" date="2015-08" db="EMBL/GenBank/DDBJ databases">
        <authorList>
            <person name="Babu N.S."/>
            <person name="Beckwith C.J."/>
            <person name="Beseler K.G."/>
            <person name="Brison A."/>
            <person name="Carone J.V."/>
            <person name="Caskin T.P."/>
            <person name="Diamond M."/>
            <person name="Durham M.E."/>
            <person name="Foxe J.M."/>
            <person name="Go M."/>
            <person name="Henderson B.A."/>
            <person name="Jones I.B."/>
            <person name="McGettigan J.A."/>
            <person name="Micheletti S.J."/>
            <person name="Nasrallah M.E."/>
            <person name="Ortiz D."/>
            <person name="Piller C.R."/>
            <person name="Privatt S.R."/>
            <person name="Schneider S.L."/>
            <person name="Sharp S."/>
            <person name="Smith T.C."/>
            <person name="Stanton J.D."/>
            <person name="Ullery H.E."/>
            <person name="Wilson R.J."/>
            <person name="Serrano M.G."/>
            <person name="Buck G."/>
            <person name="Lee V."/>
            <person name="Wang Y."/>
            <person name="Carvalho R."/>
            <person name="Voegtly L."/>
            <person name="Shi R."/>
            <person name="Duckworth R."/>
            <person name="Johnson A."/>
            <person name="Loviza R."/>
            <person name="Walstead R."/>
            <person name="Shah Z."/>
            <person name="Kiflezghi M."/>
            <person name="Wade K."/>
            <person name="Ball S.L."/>
            <person name="Bradley K.W."/>
            <person name="Asai D.J."/>
            <person name="Bowman C.A."/>
            <person name="Russell D.A."/>
            <person name="Pope W.H."/>
            <person name="Jacobs-Sera D."/>
            <person name="Hendrix R.W."/>
            <person name="Hatfull G.F."/>
        </authorList>
    </citation>
    <scope>NUCLEOTIDE SEQUENCE [LARGE SCALE GENOMIC DNA]</scope>
    <source>
        <strain evidence="14 15">DSM 27710</strain>
    </source>
</reference>
<dbReference type="PROSITE" id="PS51371">
    <property type="entry name" value="CBS"/>
    <property type="match status" value="2"/>
</dbReference>
<dbReference type="Pfam" id="PF01595">
    <property type="entry name" value="CNNM"/>
    <property type="match status" value="1"/>
</dbReference>
<comment type="subcellular location">
    <subcellularLocation>
        <location evidence="1">Cell membrane</location>
        <topology evidence="1">Multi-pass membrane protein</topology>
    </subcellularLocation>
</comment>
<evidence type="ECO:0000313" key="14">
    <source>
        <dbReference type="EMBL" id="AKU92390.1"/>
    </source>
</evidence>
<dbReference type="InterPro" id="IPR000644">
    <property type="entry name" value="CBS_dom"/>
</dbReference>
<feature type="domain" description="CNNM transmembrane" evidence="13">
    <location>
        <begin position="7"/>
        <end position="200"/>
    </location>
</feature>
<dbReference type="GO" id="GO:0050660">
    <property type="term" value="F:flavin adenine dinucleotide binding"/>
    <property type="evidence" value="ECO:0007669"/>
    <property type="project" value="InterPro"/>
</dbReference>
<dbReference type="CDD" id="cd04590">
    <property type="entry name" value="CBS_pair_CorC_HlyC_assoc"/>
    <property type="match status" value="1"/>
</dbReference>
<evidence type="ECO:0000256" key="11">
    <source>
        <dbReference type="SAM" id="Phobius"/>
    </source>
</evidence>
<evidence type="ECO:0000256" key="9">
    <source>
        <dbReference type="PROSITE-ProRule" id="PRU00703"/>
    </source>
</evidence>
<keyword evidence="8 10" id="KW-0472">Membrane</keyword>
<feature type="domain" description="CBS" evidence="12">
    <location>
        <begin position="219"/>
        <end position="278"/>
    </location>
</feature>
<evidence type="ECO:0000256" key="5">
    <source>
        <dbReference type="ARBA" id="ARBA00022737"/>
    </source>
</evidence>
<keyword evidence="5" id="KW-0677">Repeat</keyword>
<protein>
    <submittedName>
        <fullName evidence="14">Magnesium and cobalt efflux protein CorC</fullName>
    </submittedName>
</protein>
<evidence type="ECO:0000256" key="3">
    <source>
        <dbReference type="ARBA" id="ARBA00022475"/>
    </source>
</evidence>
<evidence type="ECO:0000259" key="13">
    <source>
        <dbReference type="PROSITE" id="PS51846"/>
    </source>
</evidence>
<dbReference type="SUPFAM" id="SSF54631">
    <property type="entry name" value="CBS-domain pair"/>
    <property type="match status" value="1"/>
</dbReference>
<organism evidence="14 15">
    <name type="scientific">Vulgatibacter incomptus</name>
    <dbReference type="NCBI Taxonomy" id="1391653"/>
    <lineage>
        <taxon>Bacteria</taxon>
        <taxon>Pseudomonadati</taxon>
        <taxon>Myxococcota</taxon>
        <taxon>Myxococcia</taxon>
        <taxon>Myxococcales</taxon>
        <taxon>Cystobacterineae</taxon>
        <taxon>Vulgatibacteraceae</taxon>
        <taxon>Vulgatibacter</taxon>
    </lineage>
</organism>
<evidence type="ECO:0000256" key="4">
    <source>
        <dbReference type="ARBA" id="ARBA00022692"/>
    </source>
</evidence>
<dbReference type="STRING" id="1391653.AKJ08_2777"/>
<dbReference type="Gene3D" id="3.30.465.10">
    <property type="match status" value="1"/>
</dbReference>
<dbReference type="Gene3D" id="3.10.580.10">
    <property type="entry name" value="CBS-domain"/>
    <property type="match status" value="1"/>
</dbReference>
<keyword evidence="4 10" id="KW-0812">Transmembrane</keyword>
<dbReference type="AlphaFoldDB" id="A0A0K1PFU8"/>
<dbReference type="InterPro" id="IPR002550">
    <property type="entry name" value="CNNM"/>
</dbReference>
<dbReference type="RefSeq" id="WP_050726565.1">
    <property type="nucleotide sequence ID" value="NZ_CP012332.1"/>
</dbReference>
<sequence>MNSLKAEGADILAVILIVLGLVLLHGLWAGGEVAILAVGRARLRELTEEERRGARSLARLRDVPERVVAWSRTATIAVTVAAGALAGSYFVRELGPTIGTAPALLVVIAASTFLFVVFGALVPIALGVRGSERWALWTAGLFRFLSLPFRPLVWIARASSSAILTLFGGETSFSEARIAPEEIQEELEEAARAGVIDPNAGRIAARALEFGELLVAEVMIPRNRVIAVPRDVTQEELRRTLLEERHTRMPIFEGTIDNVVGYLSIKDVLLFAWESQVVVVDDLVRPAYFVPETMHAVSLLREMQLRRISLAIAVEESGGMAGIVTIEDLVEELVGEIFSEEEAQVPETIHVEANHTALVLGIAPIRDVNRELDLDLPEGDGWSTIAGLCIDLAGRIPGKGERYVAPDGTVLEICEATPRRVRTVRVHPAEHVRP</sequence>